<evidence type="ECO:0008006" key="3">
    <source>
        <dbReference type="Google" id="ProtNLM"/>
    </source>
</evidence>
<name>A0A370DTI3_9GAMM</name>
<dbReference type="Proteomes" id="UP000255508">
    <property type="component" value="Unassembled WGS sequence"/>
</dbReference>
<evidence type="ECO:0000313" key="1">
    <source>
        <dbReference type="EMBL" id="RDH88081.1"/>
    </source>
</evidence>
<organism evidence="1 2">
    <name type="scientific">endosymbiont of Lamellibrachia luymesi</name>
    <dbReference type="NCBI Taxonomy" id="2200907"/>
    <lineage>
        <taxon>Bacteria</taxon>
        <taxon>Pseudomonadati</taxon>
        <taxon>Pseudomonadota</taxon>
        <taxon>Gammaproteobacteria</taxon>
        <taxon>sulfur-oxidizing symbionts</taxon>
    </lineage>
</organism>
<dbReference type="EMBL" id="QFXD01000259">
    <property type="protein sequence ID" value="RDH88081.1"/>
    <property type="molecule type" value="Genomic_DNA"/>
</dbReference>
<evidence type="ECO:0000313" key="2">
    <source>
        <dbReference type="Proteomes" id="UP000255508"/>
    </source>
</evidence>
<accession>A0A370DTI3</accession>
<sequence>MSTGTQVSAYISEETKAQVEAYTKSHGVKKAYLIEEALQHHLQALREIPEDLIIPSRLVLTAEAMEEIADHIAQESQPTEALRALFRE</sequence>
<gene>
    <name evidence="1" type="ORF">DIZ79_15050</name>
</gene>
<proteinExistence type="predicted"/>
<dbReference type="AlphaFoldDB" id="A0A370DTI3"/>
<reference evidence="1 2" key="1">
    <citation type="journal article" date="2018" name="ISME J.">
        <title>Endosymbiont genomes yield clues of tubeworm success.</title>
        <authorList>
            <person name="Li Y."/>
            <person name="Liles M.R."/>
            <person name="Halanych K.M."/>
        </authorList>
    </citation>
    <scope>NUCLEOTIDE SEQUENCE [LARGE SCALE GENOMIC DNA]</scope>
    <source>
        <strain evidence="1">A1422</strain>
    </source>
</reference>
<protein>
    <recommendedName>
        <fullName evidence="3">CopG family transcriptional regulator</fullName>
    </recommendedName>
</protein>
<comment type="caution">
    <text evidence="1">The sequence shown here is derived from an EMBL/GenBank/DDBJ whole genome shotgun (WGS) entry which is preliminary data.</text>
</comment>